<feature type="region of interest" description="Disordered" evidence="1">
    <location>
        <begin position="151"/>
        <end position="185"/>
    </location>
</feature>
<evidence type="ECO:0000313" key="3">
    <source>
        <dbReference type="Proteomes" id="UP000593571"/>
    </source>
</evidence>
<comment type="caution">
    <text evidence="2">The sequence shown here is derived from an EMBL/GenBank/DDBJ whole genome shotgun (WGS) entry which is preliminary data.</text>
</comment>
<organism evidence="2 3">
    <name type="scientific">Rousettus aegyptiacus</name>
    <name type="common">Egyptian fruit bat</name>
    <name type="synonym">Pteropus aegyptiacus</name>
    <dbReference type="NCBI Taxonomy" id="9407"/>
    <lineage>
        <taxon>Eukaryota</taxon>
        <taxon>Metazoa</taxon>
        <taxon>Chordata</taxon>
        <taxon>Craniata</taxon>
        <taxon>Vertebrata</taxon>
        <taxon>Euteleostomi</taxon>
        <taxon>Mammalia</taxon>
        <taxon>Eutheria</taxon>
        <taxon>Laurasiatheria</taxon>
        <taxon>Chiroptera</taxon>
        <taxon>Yinpterochiroptera</taxon>
        <taxon>Pteropodoidea</taxon>
        <taxon>Pteropodidae</taxon>
        <taxon>Rousettinae</taxon>
        <taxon>Rousettus</taxon>
    </lineage>
</organism>
<keyword evidence="3" id="KW-1185">Reference proteome</keyword>
<feature type="compositionally biased region" description="Polar residues" evidence="1">
    <location>
        <begin position="32"/>
        <end position="46"/>
    </location>
</feature>
<sequence length="241" mass="25628">MLQTAQKCYGDAPGVLPSESCLEEEEPGPLSQQLQATSSSGSEPLSNLDLSHESLVDLQYLPFFRTYGHLLSEEELALQPEVCRDLRGDWGIRGAPFQEDLEPPSGFFPYYHSKEESFSSLLCGGSQDPPTRMEVQAGCFCRRTVSSRSSAASADPDLVSGSSPTCRPTPLASAGHSHDSCLDAPLSSDAALSGHVLRASGFVPYYRTPEEELHSSPGPPASSSGGQEPTGELPRPGAATL</sequence>
<accession>A0A7J8FJ46</accession>
<proteinExistence type="predicted"/>
<protein>
    <submittedName>
        <fullName evidence="2">Uncharacterized protein</fullName>
    </submittedName>
</protein>
<evidence type="ECO:0000256" key="1">
    <source>
        <dbReference type="SAM" id="MobiDB-lite"/>
    </source>
</evidence>
<dbReference type="AlphaFoldDB" id="A0A7J8FJ46"/>
<dbReference type="EMBL" id="JACASE010000007">
    <property type="protein sequence ID" value="KAF6447774.1"/>
    <property type="molecule type" value="Genomic_DNA"/>
</dbReference>
<gene>
    <name evidence="2" type="ORF">HJG63_012137</name>
</gene>
<feature type="region of interest" description="Disordered" evidence="1">
    <location>
        <begin position="208"/>
        <end position="241"/>
    </location>
</feature>
<reference evidence="2 3" key="1">
    <citation type="journal article" date="2020" name="Nature">
        <title>Six reference-quality genomes reveal evolution of bat adaptations.</title>
        <authorList>
            <person name="Jebb D."/>
            <person name="Huang Z."/>
            <person name="Pippel M."/>
            <person name="Hughes G.M."/>
            <person name="Lavrichenko K."/>
            <person name="Devanna P."/>
            <person name="Winkler S."/>
            <person name="Jermiin L.S."/>
            <person name="Skirmuntt E.C."/>
            <person name="Katzourakis A."/>
            <person name="Burkitt-Gray L."/>
            <person name="Ray D.A."/>
            <person name="Sullivan K.A.M."/>
            <person name="Roscito J.G."/>
            <person name="Kirilenko B.M."/>
            <person name="Davalos L.M."/>
            <person name="Corthals A.P."/>
            <person name="Power M.L."/>
            <person name="Jones G."/>
            <person name="Ransome R.D."/>
            <person name="Dechmann D.K.N."/>
            <person name="Locatelli A.G."/>
            <person name="Puechmaille S.J."/>
            <person name="Fedrigo O."/>
            <person name="Jarvis E.D."/>
            <person name="Hiller M."/>
            <person name="Vernes S.C."/>
            <person name="Myers E.W."/>
            <person name="Teeling E.C."/>
        </authorList>
    </citation>
    <scope>NUCLEOTIDE SEQUENCE [LARGE SCALE GENOMIC DNA]</scope>
    <source>
        <strain evidence="2">MRouAeg1</strain>
        <tissue evidence="2">Muscle</tissue>
    </source>
</reference>
<feature type="region of interest" description="Disordered" evidence="1">
    <location>
        <begin position="1"/>
        <end position="46"/>
    </location>
</feature>
<name>A0A7J8FJ46_ROUAE</name>
<dbReference type="Proteomes" id="UP000593571">
    <property type="component" value="Unassembled WGS sequence"/>
</dbReference>
<evidence type="ECO:0000313" key="2">
    <source>
        <dbReference type="EMBL" id="KAF6447774.1"/>
    </source>
</evidence>